<dbReference type="Gene3D" id="3.40.50.300">
    <property type="entry name" value="P-loop containing nucleotide triphosphate hydrolases"/>
    <property type="match status" value="1"/>
</dbReference>
<evidence type="ECO:0000313" key="2">
    <source>
        <dbReference type="Proteomes" id="UP000651010"/>
    </source>
</evidence>
<evidence type="ECO:0000313" key="1">
    <source>
        <dbReference type="EMBL" id="MBE1162903.1"/>
    </source>
</evidence>
<comment type="caution">
    <text evidence="1">The sequence shown here is derived from an EMBL/GenBank/DDBJ whole genome shotgun (WGS) entry which is preliminary data.</text>
</comment>
<dbReference type="SUPFAM" id="SSF52540">
    <property type="entry name" value="P-loop containing nucleoside triphosphate hydrolases"/>
    <property type="match status" value="1"/>
</dbReference>
<keyword evidence="2" id="KW-1185">Reference proteome</keyword>
<dbReference type="Proteomes" id="UP000651010">
    <property type="component" value="Unassembled WGS sequence"/>
</dbReference>
<evidence type="ECO:0008006" key="3">
    <source>
        <dbReference type="Google" id="ProtNLM"/>
    </source>
</evidence>
<dbReference type="EMBL" id="JACZZA010000019">
    <property type="protein sequence ID" value="MBE1162903.1"/>
    <property type="molecule type" value="Genomic_DNA"/>
</dbReference>
<name>A0ABR9GFS5_9GAMM</name>
<dbReference type="PIRSF" id="PIRSF029407">
    <property type="entry name" value="UCP029407"/>
    <property type="match status" value="1"/>
</dbReference>
<dbReference type="InterPro" id="IPR014556">
    <property type="entry name" value="UCP029407"/>
</dbReference>
<dbReference type="RefSeq" id="WP_192557752.1">
    <property type="nucleotide sequence ID" value="NZ_JACZZA010000019.1"/>
</dbReference>
<proteinExistence type="predicted"/>
<organism evidence="1 2">
    <name type="scientific">Dyella acidiphila</name>
    <dbReference type="NCBI Taxonomy" id="2775866"/>
    <lineage>
        <taxon>Bacteria</taxon>
        <taxon>Pseudomonadati</taxon>
        <taxon>Pseudomonadota</taxon>
        <taxon>Gammaproteobacteria</taxon>
        <taxon>Lysobacterales</taxon>
        <taxon>Rhodanobacteraceae</taxon>
        <taxon>Dyella</taxon>
    </lineage>
</organism>
<sequence>MSASPPRRKALLILGMHRSGTSAVTRVVNLLGANIGRNILPPGAGNSEGFWEHADAMLTNHYLLESFGRSWFDIRRLPPHWLQRPEAQNVQPRIRRIISDEFAASTLVAVKDPRMCLTAPAWIDAFRAMGYEVQCLLVVRDPREVAASLQAREPWMREPAYLLWAHYMVEAVLAARECPRALITYDQLLGDWRATMQRVAGTLALTWPRAEAAASSDIDSFLHAGHRHHRARPEHDSALPDNLPPFVAEFYRHCLALAQARSDWQALDQAALNFRSVSELYSTHLDQVHAREQELTKKLLAYEELLKNIAAKIQPKS</sequence>
<reference evidence="1 2" key="1">
    <citation type="submission" date="2020-09" db="EMBL/GenBank/DDBJ databases">
        <title>Dyella sp. 7MK23 isolated from forest soil.</title>
        <authorList>
            <person name="Fu J."/>
        </authorList>
    </citation>
    <scope>NUCLEOTIDE SEQUENCE [LARGE SCALE GENOMIC DNA]</scope>
    <source>
        <strain evidence="1 2">7MK23</strain>
    </source>
</reference>
<accession>A0ABR9GFS5</accession>
<gene>
    <name evidence="1" type="ORF">IGX34_21170</name>
</gene>
<protein>
    <recommendedName>
        <fullName evidence="3">Sulfotransferase family protein</fullName>
    </recommendedName>
</protein>
<dbReference type="InterPro" id="IPR027417">
    <property type="entry name" value="P-loop_NTPase"/>
</dbReference>